<protein>
    <submittedName>
        <fullName evidence="1">Uncharacterized protein</fullName>
    </submittedName>
</protein>
<gene>
    <name evidence="1" type="ORF">GCM10010978_01570</name>
</gene>
<dbReference type="AlphaFoldDB" id="A0A8J2ZQA7"/>
<reference evidence="1" key="1">
    <citation type="journal article" date="2014" name="Int. J. Syst. Evol. Microbiol.">
        <title>Complete genome sequence of Corynebacterium casei LMG S-19264T (=DSM 44701T), isolated from a smear-ripened cheese.</title>
        <authorList>
            <consortium name="US DOE Joint Genome Institute (JGI-PGF)"/>
            <person name="Walter F."/>
            <person name="Albersmeier A."/>
            <person name="Kalinowski J."/>
            <person name="Ruckert C."/>
        </authorList>
    </citation>
    <scope>NUCLEOTIDE SEQUENCE</scope>
    <source>
        <strain evidence="1">CGMCC 1.12360</strain>
    </source>
</reference>
<reference evidence="1" key="2">
    <citation type="submission" date="2020-09" db="EMBL/GenBank/DDBJ databases">
        <authorList>
            <person name="Sun Q."/>
            <person name="Zhou Y."/>
        </authorList>
    </citation>
    <scope>NUCLEOTIDE SEQUENCE</scope>
    <source>
        <strain evidence="1">CGMCC 1.12360</strain>
    </source>
</reference>
<dbReference type="EMBL" id="BMEV01000002">
    <property type="protein sequence ID" value="GGH68529.1"/>
    <property type="molecule type" value="Genomic_DNA"/>
</dbReference>
<proteinExistence type="predicted"/>
<organism evidence="1 2">
    <name type="scientific">Compostibacillus humi</name>
    <dbReference type="NCBI Taxonomy" id="1245525"/>
    <lineage>
        <taxon>Bacteria</taxon>
        <taxon>Bacillati</taxon>
        <taxon>Bacillota</taxon>
        <taxon>Bacilli</taxon>
        <taxon>Bacillales</taxon>
        <taxon>Bacillaceae</taxon>
        <taxon>Compostibacillus</taxon>
    </lineage>
</organism>
<name>A0A8J2ZQA7_9BACI</name>
<dbReference type="Proteomes" id="UP000602050">
    <property type="component" value="Unassembled WGS sequence"/>
</dbReference>
<evidence type="ECO:0000313" key="2">
    <source>
        <dbReference type="Proteomes" id="UP000602050"/>
    </source>
</evidence>
<keyword evidence="2" id="KW-1185">Reference proteome</keyword>
<accession>A0A8J2ZQA7</accession>
<sequence>MMGDIPSSSLIPVVVDVSIYFQLHLLFNIDSPLTYLLYKREILGAIGKMLLA</sequence>
<comment type="caution">
    <text evidence="1">The sequence shown here is derived from an EMBL/GenBank/DDBJ whole genome shotgun (WGS) entry which is preliminary data.</text>
</comment>
<evidence type="ECO:0000313" key="1">
    <source>
        <dbReference type="EMBL" id="GGH68529.1"/>
    </source>
</evidence>